<dbReference type="PROSITE" id="PS50943">
    <property type="entry name" value="HTH_CROC1"/>
    <property type="match status" value="1"/>
</dbReference>
<dbReference type="GO" id="GO:0003677">
    <property type="term" value="F:DNA binding"/>
    <property type="evidence" value="ECO:0007669"/>
    <property type="project" value="UniProtKB-KW"/>
</dbReference>
<dbReference type="PANTHER" id="PTHR46558">
    <property type="entry name" value="TRACRIPTIONAL REGULATORY PROTEIN-RELATED-RELATED"/>
    <property type="match status" value="1"/>
</dbReference>
<dbReference type="Gene3D" id="1.10.260.40">
    <property type="entry name" value="lambda repressor-like DNA-binding domains"/>
    <property type="match status" value="1"/>
</dbReference>
<name>A0A6N3BQ02_ENTCA</name>
<dbReference type="CDD" id="cd00093">
    <property type="entry name" value="HTH_XRE"/>
    <property type="match status" value="1"/>
</dbReference>
<dbReference type="SUPFAM" id="SSF47413">
    <property type="entry name" value="lambda repressor-like DNA-binding domains"/>
    <property type="match status" value="1"/>
</dbReference>
<reference evidence="3" key="1">
    <citation type="submission" date="2019-11" db="EMBL/GenBank/DDBJ databases">
        <authorList>
            <person name="Feng L."/>
        </authorList>
    </citation>
    <scope>NUCLEOTIDE SEQUENCE</scope>
    <source>
        <strain evidence="3">ECasseliflavusLFYP2</strain>
    </source>
</reference>
<dbReference type="AlphaFoldDB" id="A0A6N3BQ02"/>
<dbReference type="EMBL" id="CACRTX010000008">
    <property type="protein sequence ID" value="VYU04091.1"/>
    <property type="molecule type" value="Genomic_DNA"/>
</dbReference>
<protein>
    <submittedName>
        <fullName evidence="3">Transcriptional repressor DicA</fullName>
    </submittedName>
</protein>
<dbReference type="Pfam" id="PF01381">
    <property type="entry name" value="HTH_3"/>
    <property type="match status" value="1"/>
</dbReference>
<accession>A0A6N3BQ02</accession>
<proteinExistence type="predicted"/>
<gene>
    <name evidence="3" type="ORF">ECLFYP2_02288</name>
</gene>
<dbReference type="InterPro" id="IPR001387">
    <property type="entry name" value="Cro/C1-type_HTH"/>
</dbReference>
<evidence type="ECO:0000313" key="3">
    <source>
        <dbReference type="EMBL" id="VYU04091.1"/>
    </source>
</evidence>
<dbReference type="RefSeq" id="WP_421758026.1">
    <property type="nucleotide sequence ID" value="NZ_CACRTX010000008.1"/>
</dbReference>
<evidence type="ECO:0000259" key="2">
    <source>
        <dbReference type="PROSITE" id="PS50943"/>
    </source>
</evidence>
<keyword evidence="1" id="KW-0238">DNA-binding</keyword>
<evidence type="ECO:0000256" key="1">
    <source>
        <dbReference type="ARBA" id="ARBA00023125"/>
    </source>
</evidence>
<feature type="domain" description="HTH cro/C1-type" evidence="2">
    <location>
        <begin position="13"/>
        <end position="67"/>
    </location>
</feature>
<organism evidence="3">
    <name type="scientific">Enterococcus casseliflavus</name>
    <name type="common">Enterococcus flavescens</name>
    <dbReference type="NCBI Taxonomy" id="37734"/>
    <lineage>
        <taxon>Bacteria</taxon>
        <taxon>Bacillati</taxon>
        <taxon>Bacillota</taxon>
        <taxon>Bacilli</taxon>
        <taxon>Lactobacillales</taxon>
        <taxon>Enterococcaceae</taxon>
        <taxon>Enterococcus</taxon>
    </lineage>
</organism>
<dbReference type="PANTHER" id="PTHR46558:SF11">
    <property type="entry name" value="HTH-TYPE TRANSCRIPTIONAL REGULATOR XRE"/>
    <property type="match status" value="1"/>
</dbReference>
<dbReference type="SMART" id="SM00530">
    <property type="entry name" value="HTH_XRE"/>
    <property type="match status" value="1"/>
</dbReference>
<sequence>MSEFNMRTIGQQIAAKRKEKNLTQSNLADQLLVSYQAVSNWERGNSLPDIEKLPQLAAILDLSIDELLGKPAAAVQHYQAGTAQPEEIAELAPLIKPQELSALIQEEPFQETSLDLDLLPRLAPHLTSADLQHLLNGAENIPEEVLEELLPFLKKPQVEELLKGKHYSMAFWEEAAPFLPPNFLAEEIKGWLENPDFRFSEIEELLPFLPAPYLDELLLTALEQPNVTAAERLAYDEIEELLPFLTEATICRLVQALPFSTDELEEIAPFLSSKNLIVLLKKGH</sequence>
<dbReference type="InterPro" id="IPR010982">
    <property type="entry name" value="Lambda_DNA-bd_dom_sf"/>
</dbReference>